<dbReference type="AlphaFoldDB" id="A0ABD0UH50"/>
<accession>A0ABD0UH50</accession>
<evidence type="ECO:0000256" key="1">
    <source>
        <dbReference type="SAM" id="MobiDB-lite"/>
    </source>
</evidence>
<reference evidence="2 3" key="1">
    <citation type="journal article" date="2024" name="Plant Biotechnol. J.">
        <title>Dendrobium thyrsiflorum genome and its molecular insights into genes involved in important horticultural traits.</title>
        <authorList>
            <person name="Chen B."/>
            <person name="Wang J.Y."/>
            <person name="Zheng P.J."/>
            <person name="Li K.L."/>
            <person name="Liang Y.M."/>
            <person name="Chen X.F."/>
            <person name="Zhang C."/>
            <person name="Zhao X."/>
            <person name="He X."/>
            <person name="Zhang G.Q."/>
            <person name="Liu Z.J."/>
            <person name="Xu Q."/>
        </authorList>
    </citation>
    <scope>NUCLEOTIDE SEQUENCE [LARGE SCALE GENOMIC DNA]</scope>
    <source>
        <strain evidence="2">GZMU011</strain>
    </source>
</reference>
<proteinExistence type="predicted"/>
<feature type="compositionally biased region" description="Basic and acidic residues" evidence="1">
    <location>
        <begin position="211"/>
        <end position="238"/>
    </location>
</feature>
<feature type="region of interest" description="Disordered" evidence="1">
    <location>
        <begin position="173"/>
        <end position="238"/>
    </location>
</feature>
<dbReference type="Proteomes" id="UP001552299">
    <property type="component" value="Unassembled WGS sequence"/>
</dbReference>
<gene>
    <name evidence="2" type="ORF">M5K25_018116</name>
</gene>
<keyword evidence="3" id="KW-1185">Reference proteome</keyword>
<feature type="compositionally biased region" description="Basic and acidic residues" evidence="1">
    <location>
        <begin position="176"/>
        <end position="191"/>
    </location>
</feature>
<sequence>MQKNIITNPTLAQPADYQSSIPTNLSTNPVPQADQLVHLQTHQNVASASEPVMTPQPESIINEKIKAVIASEQVEKFTTIADLALEKRKKSESVTKYITRWRNMSMKCEQQLKEEHAVQLLMGNIDDKMLPYLCMASINTYQELLDRVAKFEKLNLSKNKAVDTRRDDVYSASSLRIDKEKQSTPKDDKGKQYTNPRPQPKLMLGGNDKSQTFRDGGERSKLRTEDKSKGKMMSGKDE</sequence>
<protein>
    <submittedName>
        <fullName evidence="2">Uncharacterized protein</fullName>
    </submittedName>
</protein>
<comment type="caution">
    <text evidence="2">The sequence shown here is derived from an EMBL/GenBank/DDBJ whole genome shotgun (WGS) entry which is preliminary data.</text>
</comment>
<organism evidence="2 3">
    <name type="scientific">Dendrobium thyrsiflorum</name>
    <name type="common">Pinecone-like raceme dendrobium</name>
    <name type="synonym">Orchid</name>
    <dbReference type="NCBI Taxonomy" id="117978"/>
    <lineage>
        <taxon>Eukaryota</taxon>
        <taxon>Viridiplantae</taxon>
        <taxon>Streptophyta</taxon>
        <taxon>Embryophyta</taxon>
        <taxon>Tracheophyta</taxon>
        <taxon>Spermatophyta</taxon>
        <taxon>Magnoliopsida</taxon>
        <taxon>Liliopsida</taxon>
        <taxon>Asparagales</taxon>
        <taxon>Orchidaceae</taxon>
        <taxon>Epidendroideae</taxon>
        <taxon>Malaxideae</taxon>
        <taxon>Dendrobiinae</taxon>
        <taxon>Dendrobium</taxon>
    </lineage>
</organism>
<dbReference type="EMBL" id="JANQDX010000014">
    <property type="protein sequence ID" value="KAL0912160.1"/>
    <property type="molecule type" value="Genomic_DNA"/>
</dbReference>
<name>A0ABD0UH50_DENTH</name>
<evidence type="ECO:0000313" key="3">
    <source>
        <dbReference type="Proteomes" id="UP001552299"/>
    </source>
</evidence>
<evidence type="ECO:0000313" key="2">
    <source>
        <dbReference type="EMBL" id="KAL0912160.1"/>
    </source>
</evidence>
<feature type="region of interest" description="Disordered" evidence="1">
    <location>
        <begin position="1"/>
        <end position="20"/>
    </location>
</feature>